<reference evidence="2" key="2">
    <citation type="submission" date="2019-06" db="EMBL/GenBank/DDBJ databases">
        <title>Genomics analysis of Aphanomyces spp. identifies a new class of oomycete effector associated with host adaptation.</title>
        <authorList>
            <person name="Gaulin E."/>
        </authorList>
    </citation>
    <scope>NUCLEOTIDE SEQUENCE</scope>
    <source>
        <strain evidence="2">CBS 578.67</strain>
    </source>
</reference>
<name>A0A485KU03_9STRA</name>
<dbReference type="OrthoDB" id="75857at2759"/>
<sequence>MHIVDEEKRQRKLVYNRNLLREKRCKYLSERQHLLEELASLQEQLAAKQEAALLPWRDVVEGLKDECELQEHISKDLLRKYRTNKEVFRFLSKWANQPIAPEMVQQPIRMKESWRNVSLLHDPNVRRLGMDWITQQLFHNTDRMFQQHGIPATTDLNDFSVDGSNPESLSYVWRYQHEFDMSFEPFCDILRDTVQEFVMGSMWNSRFSCFLDESLLAHTQYARSIRSADEAVNYLVREFIGVDRAVFVGRNILEDESLPPSHRQSHRIFWYALERVSPTRTKLRILILKSQDFTQGGGNVSLDDEARYWGCDLSSCMDHLKLQTFRAHAATAGRSLLARGMFEMEMRMLDYHDDGTSSTASSTNQDGGAASP</sequence>
<organism evidence="3 4">
    <name type="scientific">Aphanomyces stellatus</name>
    <dbReference type="NCBI Taxonomy" id="120398"/>
    <lineage>
        <taxon>Eukaryota</taxon>
        <taxon>Sar</taxon>
        <taxon>Stramenopiles</taxon>
        <taxon>Oomycota</taxon>
        <taxon>Saprolegniomycetes</taxon>
        <taxon>Saprolegniales</taxon>
        <taxon>Verrucalvaceae</taxon>
        <taxon>Aphanomyces</taxon>
    </lineage>
</organism>
<feature type="region of interest" description="Disordered" evidence="1">
    <location>
        <begin position="353"/>
        <end position="372"/>
    </location>
</feature>
<dbReference type="Proteomes" id="UP000332933">
    <property type="component" value="Unassembled WGS sequence"/>
</dbReference>
<dbReference type="EMBL" id="VJMH01005314">
    <property type="protein sequence ID" value="KAF0697511.1"/>
    <property type="molecule type" value="Genomic_DNA"/>
</dbReference>
<accession>A0A485KU03</accession>
<dbReference type="AlphaFoldDB" id="A0A485KU03"/>
<evidence type="ECO:0000313" key="2">
    <source>
        <dbReference type="EMBL" id="KAF0697511.1"/>
    </source>
</evidence>
<evidence type="ECO:0000313" key="3">
    <source>
        <dbReference type="EMBL" id="VFT88676.1"/>
    </source>
</evidence>
<feature type="compositionally biased region" description="Polar residues" evidence="1">
    <location>
        <begin position="356"/>
        <end position="366"/>
    </location>
</feature>
<reference evidence="3 4" key="1">
    <citation type="submission" date="2019-03" db="EMBL/GenBank/DDBJ databases">
        <authorList>
            <person name="Gaulin E."/>
            <person name="Dumas B."/>
        </authorList>
    </citation>
    <scope>NUCLEOTIDE SEQUENCE [LARGE SCALE GENOMIC DNA]</scope>
    <source>
        <strain evidence="3">CBS 568.67</strain>
    </source>
</reference>
<protein>
    <submittedName>
        <fullName evidence="3">Aste57867_11821 protein</fullName>
    </submittedName>
</protein>
<evidence type="ECO:0000313" key="4">
    <source>
        <dbReference type="Proteomes" id="UP000332933"/>
    </source>
</evidence>
<dbReference type="EMBL" id="CAADRA010005335">
    <property type="protein sequence ID" value="VFT88676.1"/>
    <property type="molecule type" value="Genomic_DNA"/>
</dbReference>
<gene>
    <name evidence="3" type="primary">Aste57867_11821</name>
    <name evidence="2" type="ORF">As57867_011776</name>
    <name evidence="3" type="ORF">ASTE57867_11821</name>
</gene>
<evidence type="ECO:0000256" key="1">
    <source>
        <dbReference type="SAM" id="MobiDB-lite"/>
    </source>
</evidence>
<proteinExistence type="predicted"/>
<keyword evidence="4" id="KW-1185">Reference proteome</keyword>